<gene>
    <name evidence="1" type="ORF">BCR42DRAFT_431525</name>
</gene>
<evidence type="ECO:0000313" key="2">
    <source>
        <dbReference type="Proteomes" id="UP000193560"/>
    </source>
</evidence>
<keyword evidence="2" id="KW-1185">Reference proteome</keyword>
<evidence type="ECO:0000313" key="1">
    <source>
        <dbReference type="EMBL" id="ORZ25894.1"/>
    </source>
</evidence>
<dbReference type="Proteomes" id="UP000193560">
    <property type="component" value="Unassembled WGS sequence"/>
</dbReference>
<sequence>MSNAIENVTAPVNQALETSFAINNSTWLDQYEAIIEGEGDVDDSNDDANDGKKSAIGSLKSKSVCQLKNTVVDGDTRLHLVLVIQNCNTAWNRDINASNSIHLLACCLIDGVERPTVFCRPTTTTITTMGTATAIDTTKATNTPTVREN</sequence>
<protein>
    <submittedName>
        <fullName evidence="1">Uncharacterized protein</fullName>
    </submittedName>
</protein>
<dbReference type="EMBL" id="MCGE01000001">
    <property type="protein sequence ID" value="ORZ25894.1"/>
    <property type="molecule type" value="Genomic_DNA"/>
</dbReference>
<organism evidence="1 2">
    <name type="scientific">Absidia repens</name>
    <dbReference type="NCBI Taxonomy" id="90262"/>
    <lineage>
        <taxon>Eukaryota</taxon>
        <taxon>Fungi</taxon>
        <taxon>Fungi incertae sedis</taxon>
        <taxon>Mucoromycota</taxon>
        <taxon>Mucoromycotina</taxon>
        <taxon>Mucoromycetes</taxon>
        <taxon>Mucorales</taxon>
        <taxon>Cunninghamellaceae</taxon>
        <taxon>Absidia</taxon>
    </lineage>
</organism>
<name>A0A1X2J3T5_9FUNG</name>
<proteinExistence type="predicted"/>
<dbReference type="OrthoDB" id="2224690at2759"/>
<dbReference type="AlphaFoldDB" id="A0A1X2J3T5"/>
<comment type="caution">
    <text evidence="1">The sequence shown here is derived from an EMBL/GenBank/DDBJ whole genome shotgun (WGS) entry which is preliminary data.</text>
</comment>
<dbReference type="STRING" id="90262.A0A1X2J3T5"/>
<accession>A0A1X2J3T5</accession>
<reference evidence="1 2" key="1">
    <citation type="submission" date="2016-07" db="EMBL/GenBank/DDBJ databases">
        <title>Pervasive Adenine N6-methylation of Active Genes in Fungi.</title>
        <authorList>
            <consortium name="DOE Joint Genome Institute"/>
            <person name="Mondo S.J."/>
            <person name="Dannebaum R.O."/>
            <person name="Kuo R.C."/>
            <person name="Labutti K."/>
            <person name="Haridas S."/>
            <person name="Kuo A."/>
            <person name="Salamov A."/>
            <person name="Ahrendt S.R."/>
            <person name="Lipzen A."/>
            <person name="Sullivan W."/>
            <person name="Andreopoulos W.B."/>
            <person name="Clum A."/>
            <person name="Lindquist E."/>
            <person name="Daum C."/>
            <person name="Ramamoorthy G.K."/>
            <person name="Gryganskyi A."/>
            <person name="Culley D."/>
            <person name="Magnuson J.K."/>
            <person name="James T.Y."/>
            <person name="O'Malley M.A."/>
            <person name="Stajich J.E."/>
            <person name="Spatafora J.W."/>
            <person name="Visel A."/>
            <person name="Grigoriev I.V."/>
        </authorList>
    </citation>
    <scope>NUCLEOTIDE SEQUENCE [LARGE SCALE GENOMIC DNA]</scope>
    <source>
        <strain evidence="1 2">NRRL 1336</strain>
    </source>
</reference>